<dbReference type="Gene3D" id="3.40.30.120">
    <property type="match status" value="1"/>
</dbReference>
<dbReference type="GO" id="GO:0071949">
    <property type="term" value="F:FAD binding"/>
    <property type="evidence" value="ECO:0007669"/>
    <property type="project" value="InterPro"/>
</dbReference>
<dbReference type="AlphaFoldDB" id="A0A1R1SMH5"/>
<dbReference type="InterPro" id="IPR050641">
    <property type="entry name" value="RIFMO-like"/>
</dbReference>
<dbReference type="Pfam" id="PF01494">
    <property type="entry name" value="FAD_binding_3"/>
    <property type="match status" value="1"/>
</dbReference>
<evidence type="ECO:0000259" key="4">
    <source>
        <dbReference type="Pfam" id="PF01494"/>
    </source>
</evidence>
<dbReference type="InterPro" id="IPR036188">
    <property type="entry name" value="FAD/NAD-bd_sf"/>
</dbReference>
<protein>
    <submittedName>
        <fullName evidence="5">Putative polyketide oxygenase/hydroxylase</fullName>
    </submittedName>
</protein>
<dbReference type="RefSeq" id="WP_065963219.1">
    <property type="nucleotide sequence ID" value="NZ_ASQP01000155.1"/>
</dbReference>
<keyword evidence="3" id="KW-0274">FAD</keyword>
<dbReference type="Gene3D" id="3.50.50.60">
    <property type="entry name" value="FAD/NAD(P)-binding domain"/>
    <property type="match status" value="2"/>
</dbReference>
<name>A0A1R1SMH5_9ACTN</name>
<reference evidence="5 6" key="1">
    <citation type="submission" date="2013-05" db="EMBL/GenBank/DDBJ databases">
        <title>Genome sequence of Streptomyces sparsogenes DSM 40356.</title>
        <authorList>
            <person name="Coyne S."/>
            <person name="Seebeck F.P."/>
        </authorList>
    </citation>
    <scope>NUCLEOTIDE SEQUENCE [LARGE SCALE GENOMIC DNA]</scope>
    <source>
        <strain evidence="5 6">DSM 40356</strain>
    </source>
</reference>
<dbReference type="Proteomes" id="UP000186168">
    <property type="component" value="Unassembled WGS sequence"/>
</dbReference>
<dbReference type="InterPro" id="IPR002938">
    <property type="entry name" value="FAD-bd"/>
</dbReference>
<keyword evidence="6" id="KW-1185">Reference proteome</keyword>
<gene>
    <name evidence="5" type="ORF">SPAR_10652</name>
</gene>
<keyword evidence="2" id="KW-0285">Flavoprotein</keyword>
<dbReference type="PANTHER" id="PTHR43004">
    <property type="entry name" value="TRK SYSTEM POTASSIUM UPTAKE PROTEIN"/>
    <property type="match status" value="1"/>
</dbReference>
<dbReference type="SUPFAM" id="SSF51905">
    <property type="entry name" value="FAD/NAD(P)-binding domain"/>
    <property type="match status" value="1"/>
</dbReference>
<dbReference type="STRING" id="67365.GCA_001704635_06918"/>
<comment type="caution">
    <text evidence="5">The sequence shown here is derived from an EMBL/GenBank/DDBJ whole genome shotgun (WGS) entry which is preliminary data.</text>
</comment>
<comment type="cofactor">
    <cofactor evidence="1">
        <name>FAD</name>
        <dbReference type="ChEBI" id="CHEBI:57692"/>
    </cofactor>
</comment>
<dbReference type="EMBL" id="ASQP01000155">
    <property type="protein sequence ID" value="OMI39496.1"/>
    <property type="molecule type" value="Genomic_DNA"/>
</dbReference>
<feature type="domain" description="FAD-binding" evidence="4">
    <location>
        <begin position="2"/>
        <end position="350"/>
    </location>
</feature>
<evidence type="ECO:0000313" key="5">
    <source>
        <dbReference type="EMBL" id="OMI39496.1"/>
    </source>
</evidence>
<dbReference type="GeneID" id="96744418"/>
<accession>A0A1R1SMH5</accession>
<dbReference type="PANTHER" id="PTHR43004:SF19">
    <property type="entry name" value="BINDING MONOOXYGENASE, PUTATIVE (JCVI)-RELATED"/>
    <property type="match status" value="1"/>
</dbReference>
<evidence type="ECO:0000256" key="2">
    <source>
        <dbReference type="ARBA" id="ARBA00022630"/>
    </source>
</evidence>
<dbReference type="PRINTS" id="PR00420">
    <property type="entry name" value="RNGMNOXGNASE"/>
</dbReference>
<dbReference type="GO" id="GO:0016709">
    <property type="term" value="F:oxidoreductase activity, acting on paired donors, with incorporation or reduction of molecular oxygen, NAD(P)H as one donor, and incorporation of one atom of oxygen"/>
    <property type="evidence" value="ECO:0007669"/>
    <property type="project" value="UniProtKB-ARBA"/>
</dbReference>
<proteinExistence type="predicted"/>
<evidence type="ECO:0000313" key="6">
    <source>
        <dbReference type="Proteomes" id="UP000186168"/>
    </source>
</evidence>
<evidence type="ECO:0000256" key="3">
    <source>
        <dbReference type="ARBA" id="ARBA00022827"/>
    </source>
</evidence>
<sequence>MIDVAIAGAGPNGLMLACELALAGIRPLVLERFTEPSTEQRANGLVGQVVRMLDRRGLYERLAGPGATPEPVSGYVFGAFPLDLSDLPDNPLYTLMVPQRRIERMLAERAAELGIEIRRDHEVIGLTQDEKSVTVELRGREPVEAAFLVGADGGRSAVRKLTGIGFPGVTADDSVSRTGQVSVDPGMVGADGGLVVPGFGTVPPFQHLRTERGLIAWAPFPDRDPVITTMEWDQPAEGEASLDELRASASRVLGADVPLAPPTGPGPHVMRRLFGGNTRIAEHYRAGRVLLLGDAAHVHSAIGGPGLNLGLQDAVNLGWKLAAELRGHAPEGLLDTYESERAPAARRVAMHTQAQSLLVQPGGQVTALRELFGELLAQPASRQHIADLMSGADITYDMGPATGPLVGRWAPDLPGLREATRAGRPLLLDPTGTLDAGPWAPYVDTVTVPELDTALLLRPDCYVAWQGTTPDGLHDALGTWIRTA</sequence>
<dbReference type="Pfam" id="PF21274">
    <property type="entry name" value="Rng_hyd_C"/>
    <property type="match status" value="1"/>
</dbReference>
<evidence type="ECO:0000256" key="1">
    <source>
        <dbReference type="ARBA" id="ARBA00001974"/>
    </source>
</evidence>
<dbReference type="Gene3D" id="3.30.70.2450">
    <property type="match status" value="1"/>
</dbReference>
<organism evidence="5 6">
    <name type="scientific">Streptomyces sparsogenes DSM 40356</name>
    <dbReference type="NCBI Taxonomy" id="1331668"/>
    <lineage>
        <taxon>Bacteria</taxon>
        <taxon>Bacillati</taxon>
        <taxon>Actinomycetota</taxon>
        <taxon>Actinomycetes</taxon>
        <taxon>Kitasatosporales</taxon>
        <taxon>Streptomycetaceae</taxon>
        <taxon>Streptomyces</taxon>
    </lineage>
</organism>